<evidence type="ECO:0000256" key="2">
    <source>
        <dbReference type="ARBA" id="ARBA00022448"/>
    </source>
</evidence>
<dbReference type="CDD" id="cd13138">
    <property type="entry name" value="MATE_yoeA_like"/>
    <property type="match status" value="1"/>
</dbReference>
<feature type="transmembrane region" description="Helical" evidence="8">
    <location>
        <begin position="241"/>
        <end position="267"/>
    </location>
</feature>
<feature type="transmembrane region" description="Helical" evidence="8">
    <location>
        <begin position="58"/>
        <end position="81"/>
    </location>
</feature>
<evidence type="ECO:0000256" key="3">
    <source>
        <dbReference type="ARBA" id="ARBA00022475"/>
    </source>
</evidence>
<evidence type="ECO:0000256" key="1">
    <source>
        <dbReference type="ARBA" id="ARBA00004429"/>
    </source>
</evidence>
<evidence type="ECO:0000256" key="4">
    <source>
        <dbReference type="ARBA" id="ARBA00022692"/>
    </source>
</evidence>
<feature type="transmembrane region" description="Helical" evidence="8">
    <location>
        <begin position="327"/>
        <end position="348"/>
    </location>
</feature>
<dbReference type="PANTHER" id="PTHR43549:SF3">
    <property type="entry name" value="MULTIDRUG RESISTANCE PROTEIN YPNP-RELATED"/>
    <property type="match status" value="1"/>
</dbReference>
<keyword evidence="6 8" id="KW-0472">Membrane</keyword>
<dbReference type="Pfam" id="PF01554">
    <property type="entry name" value="MatE"/>
    <property type="match status" value="2"/>
</dbReference>
<dbReference type="InterPro" id="IPR048279">
    <property type="entry name" value="MdtK-like"/>
</dbReference>
<feature type="transmembrane region" description="Helical" evidence="8">
    <location>
        <begin position="167"/>
        <end position="188"/>
    </location>
</feature>
<dbReference type="NCBIfam" id="TIGR00797">
    <property type="entry name" value="matE"/>
    <property type="match status" value="1"/>
</dbReference>
<feature type="transmembrane region" description="Helical" evidence="8">
    <location>
        <begin position="135"/>
        <end position="155"/>
    </location>
</feature>
<accession>M5JYA4</accession>
<dbReference type="STRING" id="94625.A7J42_19440"/>
<dbReference type="InterPro" id="IPR052031">
    <property type="entry name" value="Membrane_Transporter-Flippase"/>
</dbReference>
<keyword evidence="2" id="KW-0813">Transport</keyword>
<protein>
    <submittedName>
        <fullName evidence="9">MATE efflux family protein</fullName>
    </submittedName>
</protein>
<comment type="subcellular location">
    <subcellularLocation>
        <location evidence="1">Cell inner membrane</location>
        <topology evidence="1">Multi-pass membrane protein</topology>
    </subcellularLocation>
</comment>
<feature type="region of interest" description="Disordered" evidence="7">
    <location>
        <begin position="470"/>
        <end position="509"/>
    </location>
</feature>
<evidence type="ECO:0000256" key="7">
    <source>
        <dbReference type="SAM" id="MobiDB-lite"/>
    </source>
</evidence>
<evidence type="ECO:0000256" key="5">
    <source>
        <dbReference type="ARBA" id="ARBA00022989"/>
    </source>
</evidence>
<feature type="transmembrane region" description="Helical" evidence="8">
    <location>
        <begin position="393"/>
        <end position="412"/>
    </location>
</feature>
<dbReference type="GO" id="GO:0015297">
    <property type="term" value="F:antiporter activity"/>
    <property type="evidence" value="ECO:0007669"/>
    <property type="project" value="InterPro"/>
</dbReference>
<feature type="transmembrane region" description="Helical" evidence="8">
    <location>
        <begin position="368"/>
        <end position="386"/>
    </location>
</feature>
<reference evidence="9 10" key="1">
    <citation type="journal article" date="2013" name="Gut Pathog.">
        <title>Draft genome of Ochrobactrum intermedium strain M86 isolated from non-ulcer dyspeptic individual from India.</title>
        <authorList>
            <person name="Kulkarni G."/>
            <person name="Dhotre D."/>
            <person name="Dharne M."/>
            <person name="Shetty S."/>
            <person name="Chowdhury S."/>
            <person name="Misra V."/>
            <person name="Misra S."/>
            <person name="Patole M."/>
            <person name="Shouche Y."/>
        </authorList>
    </citation>
    <scope>NUCLEOTIDE SEQUENCE [LARGE SCALE GENOMIC DNA]</scope>
    <source>
        <strain evidence="9 10">M86</strain>
    </source>
</reference>
<evidence type="ECO:0000256" key="6">
    <source>
        <dbReference type="ARBA" id="ARBA00023136"/>
    </source>
</evidence>
<evidence type="ECO:0000256" key="8">
    <source>
        <dbReference type="SAM" id="Phobius"/>
    </source>
</evidence>
<keyword evidence="3" id="KW-1003">Cell membrane</keyword>
<proteinExistence type="predicted"/>
<dbReference type="PIRSF" id="PIRSF006603">
    <property type="entry name" value="DinF"/>
    <property type="match status" value="1"/>
</dbReference>
<feature type="transmembrane region" description="Helical" evidence="8">
    <location>
        <begin position="424"/>
        <end position="444"/>
    </location>
</feature>
<feature type="transmembrane region" description="Helical" evidence="8">
    <location>
        <begin position="287"/>
        <end position="307"/>
    </location>
</feature>
<name>M5JYA4_9HYPH</name>
<dbReference type="AlphaFoldDB" id="M5JYA4"/>
<dbReference type="PATRIC" id="fig|1234597.4.peg.1673"/>
<dbReference type="RefSeq" id="WP_006471229.1">
    <property type="nucleotide sequence ID" value="NZ_AOGE01000020.1"/>
</dbReference>
<keyword evidence="5 8" id="KW-1133">Transmembrane helix</keyword>
<dbReference type="Proteomes" id="UP000011971">
    <property type="component" value="Unassembled WGS sequence"/>
</dbReference>
<dbReference type="PANTHER" id="PTHR43549">
    <property type="entry name" value="MULTIDRUG RESISTANCE PROTEIN YPNP-RELATED"/>
    <property type="match status" value="1"/>
</dbReference>
<dbReference type="GO" id="GO:0042910">
    <property type="term" value="F:xenobiotic transmembrane transporter activity"/>
    <property type="evidence" value="ECO:0007669"/>
    <property type="project" value="InterPro"/>
</dbReference>
<evidence type="ECO:0000313" key="9">
    <source>
        <dbReference type="EMBL" id="ELT49579.1"/>
    </source>
</evidence>
<feature type="transmembrane region" description="Helical" evidence="8">
    <location>
        <begin position="93"/>
        <end position="115"/>
    </location>
</feature>
<dbReference type="GO" id="GO:0005886">
    <property type="term" value="C:plasma membrane"/>
    <property type="evidence" value="ECO:0007669"/>
    <property type="project" value="UniProtKB-SubCell"/>
</dbReference>
<organism evidence="9 10">
    <name type="scientific">Brucella intermedia M86</name>
    <dbReference type="NCBI Taxonomy" id="1234597"/>
    <lineage>
        <taxon>Bacteria</taxon>
        <taxon>Pseudomonadati</taxon>
        <taxon>Pseudomonadota</taxon>
        <taxon>Alphaproteobacteria</taxon>
        <taxon>Hyphomicrobiales</taxon>
        <taxon>Brucellaceae</taxon>
        <taxon>Brucella/Ochrobactrum group</taxon>
        <taxon>Brucella</taxon>
    </lineage>
</organism>
<gene>
    <name evidence="9" type="ORF">D584_08010</name>
</gene>
<feature type="compositionally biased region" description="Low complexity" evidence="7">
    <location>
        <begin position="473"/>
        <end position="485"/>
    </location>
</feature>
<dbReference type="InterPro" id="IPR002528">
    <property type="entry name" value="MATE_fam"/>
</dbReference>
<dbReference type="EMBL" id="AOGE01000020">
    <property type="protein sequence ID" value="ELT49579.1"/>
    <property type="molecule type" value="Genomic_DNA"/>
</dbReference>
<sequence length="509" mass="54375">MKQSIDLTTAPINQALLLFALPTLGSSILQSANGSIDTIWIGQLLGEYALAATTNGNLVMFLLTAFVFGFGMASTILIGQAFGRRDIETARTIAGTTVGTFVPLSIVVAVIGWLLAPKVLALLGTPETIEPLARAFLQVTFLAMPAILMQTILMMALRGSGDAVTPLIFMGMAVLLDIVLNPFFILGWGPLPALGIAGSALATAVANYISLAAMLYYIYHRDLPLRLRGRELWLLVPDRKLLKLIFVKGLPMGIQMIVVSSSMLTMMRLVNREGVDTTAAFGATQQLWTYVQMPAMALGAAVSAMAAQNIGAGKWDRVSSITRIGTIYAVLMTGALVGLLLVADRQALQIFLGAESPAIAIGQHIGQIATWGFIAFGVTMVLFGTVRANGQVIWPLIILFVSMYPVRLGVAIGLREQLGSDALWLSFPAAMLSTLLMSTILYFHGGWRKNSSMRVDAHELQGEAACVSQSTEAAPSSNALAPNAPLRRRSESRQLKLPAPPMGMGTPTT</sequence>
<comment type="caution">
    <text evidence="9">The sequence shown here is derived from an EMBL/GenBank/DDBJ whole genome shotgun (WGS) entry which is preliminary data.</text>
</comment>
<keyword evidence="4 8" id="KW-0812">Transmembrane</keyword>
<feature type="transmembrane region" description="Helical" evidence="8">
    <location>
        <begin position="194"/>
        <end position="220"/>
    </location>
</feature>
<evidence type="ECO:0000313" key="10">
    <source>
        <dbReference type="Proteomes" id="UP000011971"/>
    </source>
</evidence>